<dbReference type="PANTHER" id="PTHR36390">
    <property type="entry name" value="MYOSIN HEAVY CHAIN-LIKE PROTEIN"/>
    <property type="match status" value="1"/>
</dbReference>
<evidence type="ECO:0000313" key="2">
    <source>
        <dbReference type="Proteomes" id="UP000228380"/>
    </source>
</evidence>
<gene>
    <name evidence="3" type="primary">LOC103709254</name>
</gene>
<proteinExistence type="predicted"/>
<sequence>MSSSSNNGYATDVKFLRRGSVYTERLETVANAASEACLSDSTRIQKLERELMNCCQEIEYLQDQLNLRDVEANFMGEHVHSLELKLAEVNKLNERLRSLGEQLVQSDSQRLILLRELKCREEKLKKSALHIETLDTAILDSQCEIESLKLDITALEQRCLEAESFCQQADQEKDMMNSQLEELQFRFQEAQQVICHLENENKKLQEKIQLSERNTKECFHKVEEQLQKWLEHCNKMGIHIRYESTQALLLHTRKELPLPKEMCTCEEFLGRFLSKSVAVASSDEHVKDEIEKMANQIRESELLVKQLKEELREEKRKAKEEAEDLTQAMAELRYQIMGMLEEECKRRACIEQASIQRIKDLEAQVQEQKKSTVALRYFQEVQEQAERQSMEVRKLKNALERLHRCTDLGNASENECCICNYCTISLDSSDYQIEAPVDAEAKHLQYSFDRVVSR</sequence>
<keyword evidence="2" id="KW-1185">Reference proteome</keyword>
<dbReference type="Proteomes" id="UP000228380">
    <property type="component" value="Chromosome 6"/>
</dbReference>
<accession>A0A8B7C6F9</accession>
<keyword evidence="3" id="KW-0675">Receptor</keyword>
<dbReference type="GeneID" id="103709254"/>
<protein>
    <submittedName>
        <fullName evidence="3">Hyaluronan mediated motility receptor</fullName>
    </submittedName>
</protein>
<reference evidence="3" key="2">
    <citation type="submission" date="2025-08" db="UniProtKB">
        <authorList>
            <consortium name="RefSeq"/>
        </authorList>
    </citation>
    <scope>IDENTIFICATION</scope>
    <source>
        <tissue evidence="3">Young leaves</tissue>
    </source>
</reference>
<evidence type="ECO:0000256" key="1">
    <source>
        <dbReference type="SAM" id="Coils"/>
    </source>
</evidence>
<dbReference type="OrthoDB" id="2020741at2759"/>
<dbReference type="AlphaFoldDB" id="A0A8B7C6F9"/>
<evidence type="ECO:0000313" key="3">
    <source>
        <dbReference type="RefSeq" id="XP_008792738.2"/>
    </source>
</evidence>
<name>A0A8B7C6F9_PHODC</name>
<feature type="coiled-coil region" evidence="1">
    <location>
        <begin position="44"/>
        <end position="109"/>
    </location>
</feature>
<keyword evidence="1" id="KW-0175">Coiled coil</keyword>
<reference evidence="2" key="1">
    <citation type="journal article" date="2019" name="Nat. Commun.">
        <title>Genome-wide association mapping of date palm fruit traits.</title>
        <authorList>
            <person name="Hazzouri K.M."/>
            <person name="Gros-Balthazard M."/>
            <person name="Flowers J.M."/>
            <person name="Copetti D."/>
            <person name="Lemansour A."/>
            <person name="Lebrun M."/>
            <person name="Masmoudi K."/>
            <person name="Ferrand S."/>
            <person name="Dhar M.I."/>
            <person name="Fresquez Z.A."/>
            <person name="Rosas U."/>
            <person name="Zhang J."/>
            <person name="Talag J."/>
            <person name="Lee S."/>
            <person name="Kudrna D."/>
            <person name="Powell R.F."/>
            <person name="Leitch I.J."/>
            <person name="Krueger R.R."/>
            <person name="Wing R.A."/>
            <person name="Amiri K.M.A."/>
            <person name="Purugganan M.D."/>
        </authorList>
    </citation>
    <scope>NUCLEOTIDE SEQUENCE [LARGE SCALE GENOMIC DNA]</scope>
    <source>
        <strain evidence="2">cv. Khalas</strain>
    </source>
</reference>
<organism evidence="2 3">
    <name type="scientific">Phoenix dactylifera</name>
    <name type="common">Date palm</name>
    <dbReference type="NCBI Taxonomy" id="42345"/>
    <lineage>
        <taxon>Eukaryota</taxon>
        <taxon>Viridiplantae</taxon>
        <taxon>Streptophyta</taxon>
        <taxon>Embryophyta</taxon>
        <taxon>Tracheophyta</taxon>
        <taxon>Spermatophyta</taxon>
        <taxon>Magnoliopsida</taxon>
        <taxon>Liliopsida</taxon>
        <taxon>Arecaceae</taxon>
        <taxon>Coryphoideae</taxon>
        <taxon>Phoeniceae</taxon>
        <taxon>Phoenix</taxon>
    </lineage>
</organism>
<dbReference type="RefSeq" id="XP_008792738.2">
    <property type="nucleotide sequence ID" value="XM_008794516.4"/>
</dbReference>
<feature type="coiled-coil region" evidence="1">
    <location>
        <begin position="138"/>
        <end position="193"/>
    </location>
</feature>
<feature type="coiled-coil region" evidence="1">
    <location>
        <begin position="290"/>
        <end position="402"/>
    </location>
</feature>
<dbReference type="PANTHER" id="PTHR36390:SF1">
    <property type="entry name" value="MYOSIN HEAVY CHAIN-LIKE PROTEIN"/>
    <property type="match status" value="1"/>
</dbReference>
<dbReference type="KEGG" id="pda:103709254"/>